<organism evidence="2 3">
    <name type="scientific">Angomonas deanei</name>
    <dbReference type="NCBI Taxonomy" id="59799"/>
    <lineage>
        <taxon>Eukaryota</taxon>
        <taxon>Discoba</taxon>
        <taxon>Euglenozoa</taxon>
        <taxon>Kinetoplastea</taxon>
        <taxon>Metakinetoplastina</taxon>
        <taxon>Trypanosomatida</taxon>
        <taxon>Trypanosomatidae</taxon>
        <taxon>Strigomonadinae</taxon>
        <taxon>Angomonas</taxon>
    </lineage>
</organism>
<proteinExistence type="predicted"/>
<dbReference type="AlphaFoldDB" id="A0A7G2C6G8"/>
<name>A0A7G2C6G8_9TRYP</name>
<feature type="compositionally biased region" description="Low complexity" evidence="1">
    <location>
        <begin position="16"/>
        <end position="25"/>
    </location>
</feature>
<sequence>MNDRGQPLLPAEERNTSNNNSNKTSGLVDQGPSREQLHEYTVSSSKKDLESFLLWWSRVIIRCGLSIHIEGGLGHFLQRYRSLASLLGNNNNNANTVSEGLKKEVSDFLTGKSASYKVQSELAQFFSNNHTNSVNNNNNFYDRCPTFPVAPSVPLFVPFHEMYQHLLDENNNNHNEVNIPNTTNNIFSLFQPYLSSAEKDDEEDSHNNSKNHHHNDNAVYTAARAAEYQMVLPPAAPTLPPASILPTAVLPPSDTTPIAQQLDTYRETVLPTLLGEVHTALEQKGEELLQEIRAQREERFLPFLPPPGR</sequence>
<reference evidence="2 3" key="1">
    <citation type="submission" date="2020-08" db="EMBL/GenBank/DDBJ databases">
        <authorList>
            <person name="Newling K."/>
            <person name="Davey J."/>
            <person name="Forrester S."/>
        </authorList>
    </citation>
    <scope>NUCLEOTIDE SEQUENCE [LARGE SCALE GENOMIC DNA]</scope>
    <source>
        <strain evidence="3">Crithidia deanei Carvalho (ATCC PRA-265)</strain>
    </source>
</reference>
<evidence type="ECO:0000313" key="2">
    <source>
        <dbReference type="EMBL" id="CAD2215075.1"/>
    </source>
</evidence>
<accession>A0A7G2C6G8</accession>
<keyword evidence="3" id="KW-1185">Reference proteome</keyword>
<feature type="region of interest" description="Disordered" evidence="1">
    <location>
        <begin position="1"/>
        <end position="34"/>
    </location>
</feature>
<evidence type="ECO:0000313" key="3">
    <source>
        <dbReference type="Proteomes" id="UP000515908"/>
    </source>
</evidence>
<dbReference type="Proteomes" id="UP000515908">
    <property type="component" value="Chromosome 04"/>
</dbReference>
<protein>
    <submittedName>
        <fullName evidence="2">Uncharacterized protein</fullName>
    </submittedName>
</protein>
<gene>
    <name evidence="2" type="ORF">ADEAN_000252800</name>
</gene>
<dbReference type="EMBL" id="LR877148">
    <property type="protein sequence ID" value="CAD2215075.1"/>
    <property type="molecule type" value="Genomic_DNA"/>
</dbReference>
<evidence type="ECO:0000256" key="1">
    <source>
        <dbReference type="SAM" id="MobiDB-lite"/>
    </source>
</evidence>
<dbReference type="VEuPathDB" id="TriTrypDB:ADEAN_000252800"/>